<gene>
    <name evidence="1" type="ORF">ECE50_011050</name>
</gene>
<dbReference type="PANTHER" id="PTHR11261">
    <property type="entry name" value="INTERPHOTORECEPTOR RETINOID-BINDING PROTEIN"/>
    <property type="match status" value="1"/>
</dbReference>
<dbReference type="Pfam" id="PF03572">
    <property type="entry name" value="Peptidase_S41"/>
    <property type="match status" value="1"/>
</dbReference>
<sequence length="332" mass="35979">MRNYVRILLAAIGSCTLAFTSQAQSPAFSKSAVEAAVKETAVLIRKHYVFADQGEKIAAHLLEKYKAGAFDKTTAWQGFDTVATRILRSFSHDGHLYIRCSPEKVRNIRAMEESMKKQPSLPPGVDEFFYGPEAAAINYGFAEVSVLPGNIGYIRLSQVCISSASLPVLYAAMEFVGRTKALVLDFRNNGGGGSDTGAVIESYFLPPHMPLLSFYSRTGKVTTDSTVSWLKQGSYKQPLYILVNKGTASAAEAIPFVLQAHNRAIVAGQPSAGGANHNVLRPLNDALYISISEEAPQLPGTARSWEHTGVQPDIVTAPGEELSTVLQRLRGK</sequence>
<dbReference type="Proteomes" id="UP000281028">
    <property type="component" value="Unassembled WGS sequence"/>
</dbReference>
<proteinExistence type="predicted"/>
<accession>A0A433WF12</accession>
<keyword evidence="2" id="KW-1185">Reference proteome</keyword>
<comment type="caution">
    <text evidence="1">The sequence shown here is derived from an EMBL/GenBank/DDBJ whole genome shotgun (WGS) entry which is preliminary data.</text>
</comment>
<reference evidence="1" key="1">
    <citation type="submission" date="2020-05" db="EMBL/GenBank/DDBJ databases">
        <title>Chitinophaga laudate sp. nov., isolated from a tropical peat swamp.</title>
        <authorList>
            <person name="Goh C.B.S."/>
            <person name="Lee M.S."/>
            <person name="Parimannan S."/>
            <person name="Pasbakhsh P."/>
            <person name="Yule C.M."/>
            <person name="Rajandas H."/>
            <person name="Loke S."/>
            <person name="Croft L."/>
            <person name="Tan J.B.L."/>
        </authorList>
    </citation>
    <scope>NUCLEOTIDE SEQUENCE</scope>
    <source>
        <strain evidence="1">Mgbs1</strain>
    </source>
</reference>
<dbReference type="OrthoDB" id="6397760at2"/>
<dbReference type="InterPro" id="IPR005151">
    <property type="entry name" value="Tail-specific_protease"/>
</dbReference>
<dbReference type="SMART" id="SM00245">
    <property type="entry name" value="TSPc"/>
    <property type="match status" value="1"/>
</dbReference>
<dbReference type="InterPro" id="IPR029045">
    <property type="entry name" value="ClpP/crotonase-like_dom_sf"/>
</dbReference>
<dbReference type="GO" id="GO:0006508">
    <property type="term" value="P:proteolysis"/>
    <property type="evidence" value="ECO:0007669"/>
    <property type="project" value="InterPro"/>
</dbReference>
<dbReference type="EMBL" id="RIAR02000001">
    <property type="protein sequence ID" value="NSL87371.1"/>
    <property type="molecule type" value="Genomic_DNA"/>
</dbReference>
<dbReference type="PANTHER" id="PTHR11261:SF3">
    <property type="entry name" value="RETINOL-BINDING PROTEIN 3"/>
    <property type="match status" value="1"/>
</dbReference>
<dbReference type="Gene3D" id="3.90.226.10">
    <property type="entry name" value="2-enoyl-CoA Hydratase, Chain A, domain 1"/>
    <property type="match status" value="1"/>
</dbReference>
<name>A0A433WF12_9BACT</name>
<organism evidence="1 2">
    <name type="scientific">Chitinophaga solisilvae</name>
    <dbReference type="NCBI Taxonomy" id="1233460"/>
    <lineage>
        <taxon>Bacteria</taxon>
        <taxon>Pseudomonadati</taxon>
        <taxon>Bacteroidota</taxon>
        <taxon>Chitinophagia</taxon>
        <taxon>Chitinophagales</taxon>
        <taxon>Chitinophagaceae</taxon>
        <taxon>Chitinophaga</taxon>
    </lineage>
</organism>
<dbReference type="GO" id="GO:0008236">
    <property type="term" value="F:serine-type peptidase activity"/>
    <property type="evidence" value="ECO:0007669"/>
    <property type="project" value="InterPro"/>
</dbReference>
<dbReference type="CDD" id="cd07563">
    <property type="entry name" value="Peptidase_S41_IRBP"/>
    <property type="match status" value="1"/>
</dbReference>
<evidence type="ECO:0000313" key="1">
    <source>
        <dbReference type="EMBL" id="NSL87371.1"/>
    </source>
</evidence>
<dbReference type="Pfam" id="PF11918">
    <property type="entry name" value="Peptidase_S41_N"/>
    <property type="match status" value="1"/>
</dbReference>
<dbReference type="SUPFAM" id="SSF52096">
    <property type="entry name" value="ClpP/crotonase"/>
    <property type="match status" value="1"/>
</dbReference>
<protein>
    <submittedName>
        <fullName evidence="1">S41 family peptidase</fullName>
    </submittedName>
</protein>
<dbReference type="Gene3D" id="3.30.750.44">
    <property type="match status" value="1"/>
</dbReference>
<evidence type="ECO:0000313" key="2">
    <source>
        <dbReference type="Proteomes" id="UP000281028"/>
    </source>
</evidence>
<dbReference type="AlphaFoldDB" id="A0A433WF12"/>